<accession>A0AAD4MGR3</accession>
<dbReference type="Proteomes" id="UP001201812">
    <property type="component" value="Unassembled WGS sequence"/>
</dbReference>
<dbReference type="Pfam" id="PF18701">
    <property type="entry name" value="DUF5641"/>
    <property type="match status" value="1"/>
</dbReference>
<dbReference type="PANTHER" id="PTHR47331">
    <property type="entry name" value="PHD-TYPE DOMAIN-CONTAINING PROTEIN"/>
    <property type="match status" value="1"/>
</dbReference>
<name>A0AAD4MGR3_9BILA</name>
<proteinExistence type="predicted"/>
<dbReference type="AlphaFoldDB" id="A0AAD4MGR3"/>
<dbReference type="InterPro" id="IPR040676">
    <property type="entry name" value="DUF5641"/>
</dbReference>
<comment type="caution">
    <text evidence="2">The sequence shown here is derived from an EMBL/GenBank/DDBJ whole genome shotgun (WGS) entry which is preliminary data.</text>
</comment>
<reference evidence="2" key="1">
    <citation type="submission" date="2022-01" db="EMBL/GenBank/DDBJ databases">
        <title>Genome Sequence Resource for Two Populations of Ditylenchus destructor, the Migratory Endoparasitic Phytonematode.</title>
        <authorList>
            <person name="Zhang H."/>
            <person name="Lin R."/>
            <person name="Xie B."/>
        </authorList>
    </citation>
    <scope>NUCLEOTIDE SEQUENCE</scope>
    <source>
        <strain evidence="2">BazhouSP</strain>
    </source>
</reference>
<evidence type="ECO:0000313" key="2">
    <source>
        <dbReference type="EMBL" id="KAI1693325.1"/>
    </source>
</evidence>
<feature type="domain" description="DUF5641" evidence="1">
    <location>
        <begin position="7"/>
        <end position="104"/>
    </location>
</feature>
<organism evidence="2 3">
    <name type="scientific">Ditylenchus destructor</name>
    <dbReference type="NCBI Taxonomy" id="166010"/>
    <lineage>
        <taxon>Eukaryota</taxon>
        <taxon>Metazoa</taxon>
        <taxon>Ecdysozoa</taxon>
        <taxon>Nematoda</taxon>
        <taxon>Chromadorea</taxon>
        <taxon>Rhabditida</taxon>
        <taxon>Tylenchina</taxon>
        <taxon>Tylenchomorpha</taxon>
        <taxon>Sphaerularioidea</taxon>
        <taxon>Anguinidae</taxon>
        <taxon>Anguininae</taxon>
        <taxon>Ditylenchus</taxon>
    </lineage>
</organism>
<evidence type="ECO:0000313" key="3">
    <source>
        <dbReference type="Proteomes" id="UP001201812"/>
    </source>
</evidence>
<dbReference type="EMBL" id="JAKKPZ010000645">
    <property type="protein sequence ID" value="KAI1693325.1"/>
    <property type="molecule type" value="Genomic_DNA"/>
</dbReference>
<dbReference type="PANTHER" id="PTHR47331:SF1">
    <property type="entry name" value="GAG-LIKE PROTEIN"/>
    <property type="match status" value="1"/>
</dbReference>
<gene>
    <name evidence="2" type="ORF">DdX_20728</name>
</gene>
<keyword evidence="3" id="KW-1185">Reference proteome</keyword>
<sequence length="145" mass="16768">MPRAPEAWKATLAYQAKFWERWSDEYLQMLRERSQWTHRAPRLENSTSPKVGEVVLLHDNLRPKNLWKMGRIAQVFETPNGIRTAKVFMGKDSILTRPVNKLYSLELTRQQSSLLLTPLKSSLTTQTSSSCIQTNRTQFSTTSNI</sequence>
<evidence type="ECO:0000259" key="1">
    <source>
        <dbReference type="Pfam" id="PF18701"/>
    </source>
</evidence>
<protein>
    <recommendedName>
        <fullName evidence="1">DUF5641 domain-containing protein</fullName>
    </recommendedName>
</protein>